<keyword evidence="2" id="KW-0285">Flavoprotein</keyword>
<keyword evidence="5" id="KW-0503">Monooxygenase</keyword>
<dbReference type="AlphaFoldDB" id="W3X0M9"/>
<dbReference type="SUPFAM" id="SSF51905">
    <property type="entry name" value="FAD/NAD(P)-binding domain"/>
    <property type="match status" value="1"/>
</dbReference>
<dbReference type="InParanoid" id="W3X0M9"/>
<dbReference type="Pfam" id="PF01494">
    <property type="entry name" value="FAD_binding_3"/>
    <property type="match status" value="1"/>
</dbReference>
<name>W3X0M9_PESFW</name>
<dbReference type="EMBL" id="KI912114">
    <property type="protein sequence ID" value="ETS78922.1"/>
    <property type="molecule type" value="Genomic_DNA"/>
</dbReference>
<evidence type="ECO:0000256" key="2">
    <source>
        <dbReference type="ARBA" id="ARBA00022630"/>
    </source>
</evidence>
<reference evidence="8" key="1">
    <citation type="journal article" date="2015" name="BMC Genomics">
        <title>Genomic and transcriptomic analysis of the endophytic fungus Pestalotiopsis fici reveals its lifestyle and high potential for synthesis of natural products.</title>
        <authorList>
            <person name="Wang X."/>
            <person name="Zhang X."/>
            <person name="Liu L."/>
            <person name="Xiang M."/>
            <person name="Wang W."/>
            <person name="Sun X."/>
            <person name="Che Y."/>
            <person name="Guo L."/>
            <person name="Liu G."/>
            <person name="Guo L."/>
            <person name="Wang C."/>
            <person name="Yin W.B."/>
            <person name="Stadler M."/>
            <person name="Zhang X."/>
            <person name="Liu X."/>
        </authorList>
    </citation>
    <scope>NUCLEOTIDE SEQUENCE [LARGE SCALE GENOMIC DNA]</scope>
    <source>
        <strain evidence="8">W106-1 / CGMCC3.15140</strain>
    </source>
</reference>
<dbReference type="OMA" id="EGQAMRI"/>
<dbReference type="InterPro" id="IPR036188">
    <property type="entry name" value="FAD/NAD-bd_sf"/>
</dbReference>
<dbReference type="Proteomes" id="UP000030651">
    <property type="component" value="Unassembled WGS sequence"/>
</dbReference>
<dbReference type="PRINTS" id="PR00420">
    <property type="entry name" value="RNGMNOXGNASE"/>
</dbReference>
<dbReference type="PANTHER" id="PTHR46972:SF1">
    <property type="entry name" value="FAD DEPENDENT OXIDOREDUCTASE DOMAIN-CONTAINING PROTEIN"/>
    <property type="match status" value="1"/>
</dbReference>
<evidence type="ECO:0000256" key="3">
    <source>
        <dbReference type="ARBA" id="ARBA00022827"/>
    </source>
</evidence>
<organism evidence="7 8">
    <name type="scientific">Pestalotiopsis fici (strain W106-1 / CGMCC3.15140)</name>
    <dbReference type="NCBI Taxonomy" id="1229662"/>
    <lineage>
        <taxon>Eukaryota</taxon>
        <taxon>Fungi</taxon>
        <taxon>Dikarya</taxon>
        <taxon>Ascomycota</taxon>
        <taxon>Pezizomycotina</taxon>
        <taxon>Sordariomycetes</taxon>
        <taxon>Xylariomycetidae</taxon>
        <taxon>Amphisphaeriales</taxon>
        <taxon>Sporocadaceae</taxon>
        <taxon>Pestalotiopsis</taxon>
    </lineage>
</organism>
<keyword evidence="4" id="KW-0560">Oxidoreductase</keyword>
<evidence type="ECO:0000259" key="6">
    <source>
        <dbReference type="Pfam" id="PF01494"/>
    </source>
</evidence>
<keyword evidence="8" id="KW-1185">Reference proteome</keyword>
<dbReference type="PANTHER" id="PTHR46972">
    <property type="entry name" value="MONOOXYGENASE ASQM-RELATED"/>
    <property type="match status" value="1"/>
</dbReference>
<dbReference type="GeneID" id="19273788"/>
<evidence type="ECO:0000256" key="1">
    <source>
        <dbReference type="ARBA" id="ARBA00005179"/>
    </source>
</evidence>
<evidence type="ECO:0000313" key="8">
    <source>
        <dbReference type="Proteomes" id="UP000030651"/>
    </source>
</evidence>
<gene>
    <name evidence="7" type="ORF">PFICI_08775</name>
</gene>
<sequence>MASTKIAIVGAGPVGCMLARILHVTAPSISLTIYESESSPNFRSQGGSLDLHPETGLAAIKDARLEEEFNKYARHDGDYYLFCNENLKTLFTFGPNKKGNERPEIDRSDLRSMLAASLPEGMIRWGCHVSRVESDGQYQRLVFRDGSAAAGFDLIVGAEGAWSKVRQFVTDVRPYYAGVSYQSLTIPDPKTNVPNLDKLVNSGNVFASAAHQRLSVQQMGDGSFRIAYVAVRPESWQDPDSKDWCGYNVHDLEAVRQAILQEIAHWDPRLKEAVHYARDRVEARSLYMLPPDFKWEHKAGVTLIGDAAHVMTPFAGEGVNVGFDDARCLAAAIRKSLETGSSLDTEVKEAEEAMFPRMNKFQQLTETLLKLQFFSDDVQNVMPKVLMAHASMDTPSFAHPLLSVAIQGWWKAKTLKESIFG</sequence>
<dbReference type="GO" id="GO:0004497">
    <property type="term" value="F:monooxygenase activity"/>
    <property type="evidence" value="ECO:0007669"/>
    <property type="project" value="UniProtKB-KW"/>
</dbReference>
<proteinExistence type="predicted"/>
<feature type="domain" description="FAD-binding" evidence="6">
    <location>
        <begin position="4"/>
        <end position="339"/>
    </location>
</feature>
<dbReference type="OrthoDB" id="655030at2759"/>
<dbReference type="GO" id="GO:0071949">
    <property type="term" value="F:FAD binding"/>
    <property type="evidence" value="ECO:0007669"/>
    <property type="project" value="InterPro"/>
</dbReference>
<comment type="pathway">
    <text evidence="1">Secondary metabolite biosynthesis.</text>
</comment>
<accession>W3X0M9</accession>
<evidence type="ECO:0000256" key="4">
    <source>
        <dbReference type="ARBA" id="ARBA00023002"/>
    </source>
</evidence>
<keyword evidence="3" id="KW-0274">FAD</keyword>
<protein>
    <recommendedName>
        <fullName evidence="6">FAD-binding domain-containing protein</fullName>
    </recommendedName>
</protein>
<dbReference type="RefSeq" id="XP_007835547.1">
    <property type="nucleotide sequence ID" value="XM_007837356.1"/>
</dbReference>
<evidence type="ECO:0000313" key="7">
    <source>
        <dbReference type="EMBL" id="ETS78922.1"/>
    </source>
</evidence>
<dbReference type="KEGG" id="pfy:PFICI_08775"/>
<dbReference type="Gene3D" id="3.50.50.60">
    <property type="entry name" value="FAD/NAD(P)-binding domain"/>
    <property type="match status" value="1"/>
</dbReference>
<dbReference type="STRING" id="1229662.W3X0M9"/>
<evidence type="ECO:0000256" key="5">
    <source>
        <dbReference type="ARBA" id="ARBA00023033"/>
    </source>
</evidence>
<dbReference type="eggNOG" id="KOG2614">
    <property type="taxonomic scope" value="Eukaryota"/>
</dbReference>
<dbReference type="InterPro" id="IPR002938">
    <property type="entry name" value="FAD-bd"/>
</dbReference>
<dbReference type="HOGENOM" id="CLU_009665_4_0_1"/>